<feature type="signal peptide" evidence="1">
    <location>
        <begin position="1"/>
        <end position="22"/>
    </location>
</feature>
<accession>A0A9J6RJH4</accession>
<dbReference type="EMBL" id="JAPTGG010000003">
    <property type="protein sequence ID" value="MCZ0864564.1"/>
    <property type="molecule type" value="Genomic_DNA"/>
</dbReference>
<evidence type="ECO:0000313" key="3">
    <source>
        <dbReference type="Proteomes" id="UP001069090"/>
    </source>
</evidence>
<evidence type="ECO:0000256" key="1">
    <source>
        <dbReference type="SAM" id="SignalP"/>
    </source>
</evidence>
<reference evidence="2 3" key="1">
    <citation type="submission" date="2022-12" db="EMBL/GenBank/DDBJ databases">
        <title>Dasania phycosphaerae sp. nov., isolated from particulate material of the south coast of Korea.</title>
        <authorList>
            <person name="Jiang Y."/>
        </authorList>
    </citation>
    <scope>NUCLEOTIDE SEQUENCE [LARGE SCALE GENOMIC DNA]</scope>
    <source>
        <strain evidence="2 3">GY-19</strain>
    </source>
</reference>
<dbReference type="AlphaFoldDB" id="A0A9J6RJH4"/>
<evidence type="ECO:0008006" key="4">
    <source>
        <dbReference type="Google" id="ProtNLM"/>
    </source>
</evidence>
<keyword evidence="3" id="KW-1185">Reference proteome</keyword>
<keyword evidence="1" id="KW-0732">Signal</keyword>
<sequence length="201" mass="22260">MIKSLPLLSFILWLLSSSQSYAQTLTPQADESQQVQWLTAYGLSFGGADKVESLYNPYDDSFATSGLAPLGAGAALPLAQLPLSLEAMVSVHFDHAEAQQGDANLGYKTIDLLSFYRQGAHRFGLGFSHQLNPRFKTEHSYADEAMRFKDSTGTVAEYNYHYSQGTALGIRLTDIRYTPLQGDSQRRINGSNLSIFIKTFF</sequence>
<organism evidence="2 3">
    <name type="scientific">Dasania phycosphaerae</name>
    <dbReference type="NCBI Taxonomy" id="2950436"/>
    <lineage>
        <taxon>Bacteria</taxon>
        <taxon>Pseudomonadati</taxon>
        <taxon>Pseudomonadota</taxon>
        <taxon>Gammaproteobacteria</taxon>
        <taxon>Cellvibrionales</taxon>
        <taxon>Spongiibacteraceae</taxon>
        <taxon>Dasania</taxon>
    </lineage>
</organism>
<evidence type="ECO:0000313" key="2">
    <source>
        <dbReference type="EMBL" id="MCZ0864564.1"/>
    </source>
</evidence>
<protein>
    <recommendedName>
        <fullName evidence="4">Outer membrane protein beta-barrel domain-containing protein</fullName>
    </recommendedName>
</protein>
<dbReference type="Proteomes" id="UP001069090">
    <property type="component" value="Unassembled WGS sequence"/>
</dbReference>
<gene>
    <name evidence="2" type="ORF">O0V09_05095</name>
</gene>
<name>A0A9J6RJH4_9GAMM</name>
<proteinExistence type="predicted"/>
<feature type="chain" id="PRO_5039897651" description="Outer membrane protein beta-barrel domain-containing protein" evidence="1">
    <location>
        <begin position="23"/>
        <end position="201"/>
    </location>
</feature>
<dbReference type="RefSeq" id="WP_258330717.1">
    <property type="nucleotide sequence ID" value="NZ_JAPTGG010000003.1"/>
</dbReference>
<comment type="caution">
    <text evidence="2">The sequence shown here is derived from an EMBL/GenBank/DDBJ whole genome shotgun (WGS) entry which is preliminary data.</text>
</comment>